<organism evidence="1 2">
    <name type="scientific">Vermiconidia calcicola</name>
    <dbReference type="NCBI Taxonomy" id="1690605"/>
    <lineage>
        <taxon>Eukaryota</taxon>
        <taxon>Fungi</taxon>
        <taxon>Dikarya</taxon>
        <taxon>Ascomycota</taxon>
        <taxon>Pezizomycotina</taxon>
        <taxon>Dothideomycetes</taxon>
        <taxon>Dothideomycetidae</taxon>
        <taxon>Mycosphaerellales</taxon>
        <taxon>Extremaceae</taxon>
        <taxon>Vermiconidia</taxon>
    </lineage>
</organism>
<proteinExistence type="predicted"/>
<comment type="caution">
    <text evidence="1">The sequence shown here is derived from an EMBL/GenBank/DDBJ whole genome shotgun (WGS) entry which is preliminary data.</text>
</comment>
<dbReference type="EMBL" id="JAUTXU010000056">
    <property type="protein sequence ID" value="KAK3714262.1"/>
    <property type="molecule type" value="Genomic_DNA"/>
</dbReference>
<protein>
    <submittedName>
        <fullName evidence="1">Uncharacterized protein</fullName>
    </submittedName>
</protein>
<keyword evidence="2" id="KW-1185">Reference proteome</keyword>
<gene>
    <name evidence="1" type="ORF">LTR37_007848</name>
</gene>
<sequence>MVLHDWPDEQCRQILSNLRSAMKPGYSRILLNEIVIPETNAGWFETSVDVLMMAVHGAREGREGEWRALVEGVEGLRVRGIWGVEEAVEKVVEVELVE</sequence>
<evidence type="ECO:0000313" key="1">
    <source>
        <dbReference type="EMBL" id="KAK3714262.1"/>
    </source>
</evidence>
<dbReference type="Proteomes" id="UP001281147">
    <property type="component" value="Unassembled WGS sequence"/>
</dbReference>
<name>A0ACC3NCQ7_9PEZI</name>
<reference evidence="1" key="1">
    <citation type="submission" date="2023-07" db="EMBL/GenBank/DDBJ databases">
        <title>Black Yeasts Isolated from many extreme environments.</title>
        <authorList>
            <person name="Coleine C."/>
            <person name="Stajich J.E."/>
            <person name="Selbmann L."/>
        </authorList>
    </citation>
    <scope>NUCLEOTIDE SEQUENCE</scope>
    <source>
        <strain evidence="1">CCFEE 5714</strain>
    </source>
</reference>
<evidence type="ECO:0000313" key="2">
    <source>
        <dbReference type="Proteomes" id="UP001281147"/>
    </source>
</evidence>
<accession>A0ACC3NCQ7</accession>